<evidence type="ECO:0000313" key="2">
    <source>
        <dbReference type="Proteomes" id="UP001161064"/>
    </source>
</evidence>
<protein>
    <submittedName>
        <fullName evidence="1">PAS domain-containing protein</fullName>
    </submittedName>
</protein>
<evidence type="ECO:0000313" key="1">
    <source>
        <dbReference type="EMBL" id="GIU66346.1"/>
    </source>
</evidence>
<gene>
    <name evidence="1" type="primary">mopJ</name>
    <name evidence="1" type="ORF">PsB1_0500</name>
</gene>
<dbReference type="Pfam" id="PF07310">
    <property type="entry name" value="PAS_5"/>
    <property type="match status" value="1"/>
</dbReference>
<organism evidence="1 2">
    <name type="scientific">Candidatus Phycosocius spiralis</name>
    <dbReference type="NCBI Taxonomy" id="2815099"/>
    <lineage>
        <taxon>Bacteria</taxon>
        <taxon>Pseudomonadati</taxon>
        <taxon>Pseudomonadota</taxon>
        <taxon>Alphaproteobacteria</taxon>
        <taxon>Caulobacterales</taxon>
        <taxon>Caulobacterales incertae sedis</taxon>
        <taxon>Candidatus Phycosocius</taxon>
    </lineage>
</organism>
<dbReference type="Proteomes" id="UP001161064">
    <property type="component" value="Unassembled WGS sequence"/>
</dbReference>
<comment type="caution">
    <text evidence="1">The sequence shown here is derived from an EMBL/GenBank/DDBJ whole genome shotgun (WGS) entry which is preliminary data.</text>
</comment>
<accession>A0ABQ4PTP0</accession>
<dbReference type="InterPro" id="IPR009922">
    <property type="entry name" value="DUF1457"/>
</dbReference>
<reference evidence="1" key="1">
    <citation type="submission" date="2021-05" db="EMBL/GenBank/DDBJ databases">
        <authorList>
            <person name="Tanabe Y."/>
        </authorList>
    </citation>
    <scope>NUCLEOTIDE SEQUENCE</scope>
    <source>
        <strain evidence="1">BOTRYCO-1</strain>
    </source>
</reference>
<proteinExistence type="predicted"/>
<name>A0ABQ4PTP0_9PROT</name>
<keyword evidence="2" id="KW-1185">Reference proteome</keyword>
<sequence>MFRAQLLLEEQRRLYDVWSGAACGMAMPTRESFQPKAFGPLLPFISLIETKADEEPRVRVAGSALREVFGEDPRVCLANDDVMGAMETIKRVVAEARPLCGVAPAQLDHQGHLVRFWMRLPLGHGDEVVAVIGLDIALSGARVPGWALQSVLSA</sequence>
<reference evidence="1" key="2">
    <citation type="journal article" date="2023" name="ISME Commun">
        <title>Characterization of a bloom-associated alphaproteobacterial lineage, 'Candidatus Phycosocius': insights into freshwater algal-bacterial interactions.</title>
        <authorList>
            <person name="Tanabe Y."/>
            <person name="Yamaguchi H."/>
            <person name="Yoshida M."/>
            <person name="Kai A."/>
            <person name="Okazaki Y."/>
        </authorList>
    </citation>
    <scope>NUCLEOTIDE SEQUENCE</scope>
    <source>
        <strain evidence="1">BOTRYCO-1</strain>
    </source>
</reference>
<dbReference type="EMBL" id="BPFZ01000002">
    <property type="protein sequence ID" value="GIU66346.1"/>
    <property type="molecule type" value="Genomic_DNA"/>
</dbReference>
<dbReference type="RefSeq" id="WP_284358998.1">
    <property type="nucleotide sequence ID" value="NZ_BPFZ01000002.1"/>
</dbReference>